<name>A0A5C3P4U0_9APHY</name>
<dbReference type="Proteomes" id="UP000308197">
    <property type="component" value="Unassembled WGS sequence"/>
</dbReference>
<gene>
    <name evidence="1" type="ORF">K466DRAFT_498709</name>
</gene>
<keyword evidence="2" id="KW-1185">Reference proteome</keyword>
<organism evidence="1 2">
    <name type="scientific">Polyporus arcularius HHB13444</name>
    <dbReference type="NCBI Taxonomy" id="1314778"/>
    <lineage>
        <taxon>Eukaryota</taxon>
        <taxon>Fungi</taxon>
        <taxon>Dikarya</taxon>
        <taxon>Basidiomycota</taxon>
        <taxon>Agaricomycotina</taxon>
        <taxon>Agaricomycetes</taxon>
        <taxon>Polyporales</taxon>
        <taxon>Polyporaceae</taxon>
        <taxon>Polyporus</taxon>
    </lineage>
</organism>
<evidence type="ECO:0000313" key="1">
    <source>
        <dbReference type="EMBL" id="TFK83320.1"/>
    </source>
</evidence>
<evidence type="ECO:0000313" key="2">
    <source>
        <dbReference type="Proteomes" id="UP000308197"/>
    </source>
</evidence>
<reference evidence="1 2" key="1">
    <citation type="journal article" date="2019" name="Nat. Ecol. Evol.">
        <title>Megaphylogeny resolves global patterns of mushroom evolution.</title>
        <authorList>
            <person name="Varga T."/>
            <person name="Krizsan K."/>
            <person name="Foldi C."/>
            <person name="Dima B."/>
            <person name="Sanchez-Garcia M."/>
            <person name="Sanchez-Ramirez S."/>
            <person name="Szollosi G.J."/>
            <person name="Szarkandi J.G."/>
            <person name="Papp V."/>
            <person name="Albert L."/>
            <person name="Andreopoulos W."/>
            <person name="Angelini C."/>
            <person name="Antonin V."/>
            <person name="Barry K.W."/>
            <person name="Bougher N.L."/>
            <person name="Buchanan P."/>
            <person name="Buyck B."/>
            <person name="Bense V."/>
            <person name="Catcheside P."/>
            <person name="Chovatia M."/>
            <person name="Cooper J."/>
            <person name="Damon W."/>
            <person name="Desjardin D."/>
            <person name="Finy P."/>
            <person name="Geml J."/>
            <person name="Haridas S."/>
            <person name="Hughes K."/>
            <person name="Justo A."/>
            <person name="Karasinski D."/>
            <person name="Kautmanova I."/>
            <person name="Kiss B."/>
            <person name="Kocsube S."/>
            <person name="Kotiranta H."/>
            <person name="LaButti K.M."/>
            <person name="Lechner B.E."/>
            <person name="Liimatainen K."/>
            <person name="Lipzen A."/>
            <person name="Lukacs Z."/>
            <person name="Mihaltcheva S."/>
            <person name="Morgado L.N."/>
            <person name="Niskanen T."/>
            <person name="Noordeloos M.E."/>
            <person name="Ohm R.A."/>
            <person name="Ortiz-Santana B."/>
            <person name="Ovrebo C."/>
            <person name="Racz N."/>
            <person name="Riley R."/>
            <person name="Savchenko A."/>
            <person name="Shiryaev A."/>
            <person name="Soop K."/>
            <person name="Spirin V."/>
            <person name="Szebenyi C."/>
            <person name="Tomsovsky M."/>
            <person name="Tulloss R.E."/>
            <person name="Uehling J."/>
            <person name="Grigoriev I.V."/>
            <person name="Vagvolgyi C."/>
            <person name="Papp T."/>
            <person name="Martin F.M."/>
            <person name="Miettinen O."/>
            <person name="Hibbett D.S."/>
            <person name="Nagy L.G."/>
        </authorList>
    </citation>
    <scope>NUCLEOTIDE SEQUENCE [LARGE SCALE GENOMIC DNA]</scope>
    <source>
        <strain evidence="1 2">HHB13444</strain>
    </source>
</reference>
<accession>A0A5C3P4U0</accession>
<protein>
    <submittedName>
        <fullName evidence="1">Uncharacterized protein</fullName>
    </submittedName>
</protein>
<dbReference type="EMBL" id="ML211403">
    <property type="protein sequence ID" value="TFK83320.1"/>
    <property type="molecule type" value="Genomic_DNA"/>
</dbReference>
<dbReference type="InParanoid" id="A0A5C3P4U0"/>
<dbReference type="STRING" id="1314778.A0A5C3P4U0"/>
<proteinExistence type="predicted"/>
<sequence>MHGPVPAAWDIYAKELLPLRYGHPLWYPEPCREFGEVRIGDVGYLRDGHFTFLFNAMHDADHTLNAVRGVPCGFEVFNPKNPMRKHLPNAITQSHLHSKNIRSASISATACANEPGIAATAGLRYQCSETSGALLMLKQSAHKTYIDCRMHIQKYVRAHMSNWLDFANGLLGIGLEEKDVIFISGHTKTSIWAETAFDQRSSGGELIIAGGCFVPSASGEFRVSMSHCAAAMVHAREGPLDRVTAWKAEGEEPVEKYDQSIFINYYKMKSRRFRSPTVMQGAAGSHVLPKGDDPDDEQSNLSASWCSSVLYDEEFDIVDDVRSLLYGCFE</sequence>
<dbReference type="AlphaFoldDB" id="A0A5C3P4U0"/>